<sequence>MERGLVWLPLLIIFIWLAWSGWNEYQKVEAYGRWAAGFDRAKYDIYAVVGKKGDRLTWGTPTRNGPIDLQTFSLEDVESISLIIDGQTVDLDSVPDHGKKVVLDFRLKNSEQSIQIPFTEIPLATNWGRYLEGLRG</sequence>
<organism evidence="1 2">
    <name type="scientific">Merismopedia glauca CCAP 1448/3</name>
    <dbReference type="NCBI Taxonomy" id="1296344"/>
    <lineage>
        <taxon>Bacteria</taxon>
        <taxon>Bacillati</taxon>
        <taxon>Cyanobacteriota</taxon>
        <taxon>Cyanophyceae</taxon>
        <taxon>Synechococcales</taxon>
        <taxon>Merismopediaceae</taxon>
        <taxon>Merismopedia</taxon>
    </lineage>
</organism>
<protein>
    <submittedName>
        <fullName evidence="1">Uncharacterized protein</fullName>
    </submittedName>
</protein>
<accession>A0A2T1BY26</accession>
<name>A0A2T1BY26_9CYAN</name>
<keyword evidence="2" id="KW-1185">Reference proteome</keyword>
<dbReference type="Proteomes" id="UP000238762">
    <property type="component" value="Unassembled WGS sequence"/>
</dbReference>
<comment type="caution">
    <text evidence="1">The sequence shown here is derived from an EMBL/GenBank/DDBJ whole genome shotgun (WGS) entry which is preliminary data.</text>
</comment>
<evidence type="ECO:0000313" key="1">
    <source>
        <dbReference type="EMBL" id="PSB00844.1"/>
    </source>
</evidence>
<dbReference type="RefSeq" id="WP_106291224.1">
    <property type="nucleotide sequence ID" value="NZ_CAWNTC010000194.1"/>
</dbReference>
<reference evidence="1 2" key="1">
    <citation type="submission" date="2018-02" db="EMBL/GenBank/DDBJ databases">
        <authorList>
            <person name="Cohen D.B."/>
            <person name="Kent A.D."/>
        </authorList>
    </citation>
    <scope>NUCLEOTIDE SEQUENCE [LARGE SCALE GENOMIC DNA]</scope>
    <source>
        <strain evidence="1 2">CCAP 1448/3</strain>
    </source>
</reference>
<dbReference type="OrthoDB" id="530035at2"/>
<dbReference type="EMBL" id="PVWJ01000155">
    <property type="protein sequence ID" value="PSB00844.1"/>
    <property type="molecule type" value="Genomic_DNA"/>
</dbReference>
<evidence type="ECO:0000313" key="2">
    <source>
        <dbReference type="Proteomes" id="UP000238762"/>
    </source>
</evidence>
<dbReference type="AlphaFoldDB" id="A0A2T1BY26"/>
<gene>
    <name evidence="1" type="ORF">C7B64_21470</name>
</gene>
<reference evidence="1 2" key="2">
    <citation type="submission" date="2018-03" db="EMBL/GenBank/DDBJ databases">
        <title>The ancient ancestry and fast evolution of plastids.</title>
        <authorList>
            <person name="Moore K.R."/>
            <person name="Magnabosco C."/>
            <person name="Momper L."/>
            <person name="Gold D.A."/>
            <person name="Bosak T."/>
            <person name="Fournier G.P."/>
        </authorList>
    </citation>
    <scope>NUCLEOTIDE SEQUENCE [LARGE SCALE GENOMIC DNA]</scope>
    <source>
        <strain evidence="1 2">CCAP 1448/3</strain>
    </source>
</reference>
<proteinExistence type="predicted"/>